<evidence type="ECO:0000256" key="2">
    <source>
        <dbReference type="ARBA" id="ARBA00022723"/>
    </source>
</evidence>
<reference evidence="6 7" key="1">
    <citation type="submission" date="2014-04" db="EMBL/GenBank/DDBJ databases">
        <authorList>
            <consortium name="DOE Joint Genome Institute"/>
            <person name="Kuo A."/>
            <person name="Kohler A."/>
            <person name="Nagy L.G."/>
            <person name="Floudas D."/>
            <person name="Copeland A."/>
            <person name="Barry K.W."/>
            <person name="Cichocki N."/>
            <person name="Veneault-Fourrey C."/>
            <person name="LaButti K."/>
            <person name="Lindquist E.A."/>
            <person name="Lipzen A."/>
            <person name="Lundell T."/>
            <person name="Morin E."/>
            <person name="Murat C."/>
            <person name="Sun H."/>
            <person name="Tunlid A."/>
            <person name="Henrissat B."/>
            <person name="Grigoriev I.V."/>
            <person name="Hibbett D.S."/>
            <person name="Martin F."/>
            <person name="Nordberg H.P."/>
            <person name="Cantor M.N."/>
            <person name="Hua S.X."/>
        </authorList>
    </citation>
    <scope>NUCLEOTIDE SEQUENCE [LARGE SCALE GENOMIC DNA]</scope>
    <source>
        <strain evidence="6 7">Foug A</strain>
    </source>
</reference>
<evidence type="ECO:0000256" key="5">
    <source>
        <dbReference type="ARBA" id="ARBA00023242"/>
    </source>
</evidence>
<feature type="non-terminal residue" evidence="6">
    <location>
        <position position="1"/>
    </location>
</feature>
<name>A0A0C2ZTX8_9AGAM</name>
<evidence type="ECO:0000256" key="1">
    <source>
        <dbReference type="ARBA" id="ARBA00004123"/>
    </source>
</evidence>
<keyword evidence="2" id="KW-0479">Metal-binding</keyword>
<dbReference type="Proteomes" id="UP000053989">
    <property type="component" value="Unassembled WGS sequence"/>
</dbReference>
<dbReference type="HOGENOM" id="CLU_087375_1_0_1"/>
<dbReference type="GO" id="GO:0008270">
    <property type="term" value="F:zinc ion binding"/>
    <property type="evidence" value="ECO:0007669"/>
    <property type="project" value="UniProtKB-KW"/>
</dbReference>
<dbReference type="GO" id="GO:0005634">
    <property type="term" value="C:nucleus"/>
    <property type="evidence" value="ECO:0007669"/>
    <property type="project" value="UniProtKB-SubCell"/>
</dbReference>
<comment type="subcellular location">
    <subcellularLocation>
        <location evidence="1">Nucleus</location>
    </subcellularLocation>
</comment>
<evidence type="ECO:0000313" key="6">
    <source>
        <dbReference type="EMBL" id="KIM64963.1"/>
    </source>
</evidence>
<gene>
    <name evidence="6" type="ORF">SCLCIDRAFT_114009</name>
</gene>
<dbReference type="InParanoid" id="A0A0C2ZTX8"/>
<evidence type="ECO:0000256" key="4">
    <source>
        <dbReference type="ARBA" id="ARBA00022833"/>
    </source>
</evidence>
<dbReference type="InterPro" id="IPR052035">
    <property type="entry name" value="ZnF_BED_domain_contain"/>
</dbReference>
<protein>
    <submittedName>
        <fullName evidence="6">Uncharacterized protein</fullName>
    </submittedName>
</protein>
<organism evidence="6 7">
    <name type="scientific">Scleroderma citrinum Foug A</name>
    <dbReference type="NCBI Taxonomy" id="1036808"/>
    <lineage>
        <taxon>Eukaryota</taxon>
        <taxon>Fungi</taxon>
        <taxon>Dikarya</taxon>
        <taxon>Basidiomycota</taxon>
        <taxon>Agaricomycotina</taxon>
        <taxon>Agaricomycetes</taxon>
        <taxon>Agaricomycetidae</taxon>
        <taxon>Boletales</taxon>
        <taxon>Sclerodermatineae</taxon>
        <taxon>Sclerodermataceae</taxon>
        <taxon>Scleroderma</taxon>
    </lineage>
</organism>
<dbReference type="PANTHER" id="PTHR46481">
    <property type="entry name" value="ZINC FINGER BED DOMAIN-CONTAINING PROTEIN 4"/>
    <property type="match status" value="1"/>
</dbReference>
<keyword evidence="5" id="KW-0539">Nucleus</keyword>
<accession>A0A0C2ZTX8</accession>
<proteinExistence type="predicted"/>
<keyword evidence="7" id="KW-1185">Reference proteome</keyword>
<dbReference type="OrthoDB" id="2677917at2759"/>
<evidence type="ECO:0000256" key="3">
    <source>
        <dbReference type="ARBA" id="ARBA00022771"/>
    </source>
</evidence>
<sequence length="228" mass="26136">VEHMLKEWCSPVYPFYKVEVIHRNGRRMHQFSCCGNHCSVKIRRFLDTKDSRSTGNLCKHIKSCWGVDVMNAADDAKDTNDVRTKIVNGILQNGSITEAFKRKGKGCTYSNRLHTPTETSFQCLMKTGRPAHYLPSMSTIARDVRAVFTQMRKQIATMMMEHPGRLNFTTDGWTSPNHRAYVAFGIHFDINSSLRSLLLDIIKVARVRLTYLSYNNANDHQITVPHWG</sequence>
<keyword evidence="4" id="KW-0862">Zinc</keyword>
<dbReference type="EMBL" id="KN822025">
    <property type="protein sequence ID" value="KIM64963.1"/>
    <property type="molecule type" value="Genomic_DNA"/>
</dbReference>
<evidence type="ECO:0000313" key="7">
    <source>
        <dbReference type="Proteomes" id="UP000053989"/>
    </source>
</evidence>
<reference evidence="7" key="2">
    <citation type="submission" date="2015-01" db="EMBL/GenBank/DDBJ databases">
        <title>Evolutionary Origins and Diversification of the Mycorrhizal Mutualists.</title>
        <authorList>
            <consortium name="DOE Joint Genome Institute"/>
            <consortium name="Mycorrhizal Genomics Consortium"/>
            <person name="Kohler A."/>
            <person name="Kuo A."/>
            <person name="Nagy L.G."/>
            <person name="Floudas D."/>
            <person name="Copeland A."/>
            <person name="Barry K.W."/>
            <person name="Cichocki N."/>
            <person name="Veneault-Fourrey C."/>
            <person name="LaButti K."/>
            <person name="Lindquist E.A."/>
            <person name="Lipzen A."/>
            <person name="Lundell T."/>
            <person name="Morin E."/>
            <person name="Murat C."/>
            <person name="Riley R."/>
            <person name="Ohm R."/>
            <person name="Sun H."/>
            <person name="Tunlid A."/>
            <person name="Henrissat B."/>
            <person name="Grigoriev I.V."/>
            <person name="Hibbett D.S."/>
            <person name="Martin F."/>
        </authorList>
    </citation>
    <scope>NUCLEOTIDE SEQUENCE [LARGE SCALE GENOMIC DNA]</scope>
    <source>
        <strain evidence="7">Foug A</strain>
    </source>
</reference>
<dbReference type="STRING" id="1036808.A0A0C2ZTX8"/>
<dbReference type="PANTHER" id="PTHR46481:SF10">
    <property type="entry name" value="ZINC FINGER BED DOMAIN-CONTAINING PROTEIN 39"/>
    <property type="match status" value="1"/>
</dbReference>
<keyword evidence="3" id="KW-0863">Zinc-finger</keyword>
<dbReference type="AlphaFoldDB" id="A0A0C2ZTX8"/>